<dbReference type="PANTHER" id="PTHR35569">
    <property type="entry name" value="CYANAMIDE HYDRATASE DDI2-RELATED"/>
    <property type="match status" value="1"/>
</dbReference>
<evidence type="ECO:0000313" key="1">
    <source>
        <dbReference type="EMBL" id="KAF2668287.1"/>
    </source>
</evidence>
<dbReference type="PANTHER" id="PTHR35569:SF1">
    <property type="entry name" value="CYANAMIDE HYDRATASE DDI2-RELATED"/>
    <property type="match status" value="1"/>
</dbReference>
<dbReference type="OrthoDB" id="2378324at2759"/>
<evidence type="ECO:0000313" key="2">
    <source>
        <dbReference type="Proteomes" id="UP000799302"/>
    </source>
</evidence>
<proteinExistence type="predicted"/>
<protein>
    <recommendedName>
        <fullName evidence="3">HD domain-containing protein</fullName>
    </recommendedName>
</protein>
<dbReference type="Proteomes" id="UP000799302">
    <property type="component" value="Unassembled WGS sequence"/>
</dbReference>
<gene>
    <name evidence="1" type="ORF">BT63DRAFT_433173</name>
</gene>
<sequence>MHLFITYHSSISSLAYSLPKDKPKKTIAGVTVLDTPIIQDAKALALSTVDQTSFNHVMRSWLLGALVISKNDTLSAKLDHEAVALGIILHDLGLDEHPNSLITSKDRRFEVDAAIAARNFIRSHSDSKNWDERRVDLPLIAKYKQLEVQMVAMGYEMGEMGPGDGVSAKEHEAVLKEFPVLDFDEWTKKKLTWICTTKPATTYDTWQQSFGETYVANYSAKGHRMTDHLAHK</sequence>
<dbReference type="EMBL" id="MU004236">
    <property type="protein sequence ID" value="KAF2668287.1"/>
    <property type="molecule type" value="Genomic_DNA"/>
</dbReference>
<accession>A0A6A6UA14</accession>
<keyword evidence="2" id="KW-1185">Reference proteome</keyword>
<evidence type="ECO:0008006" key="3">
    <source>
        <dbReference type="Google" id="ProtNLM"/>
    </source>
</evidence>
<name>A0A6A6UA14_9PEZI</name>
<dbReference type="AlphaFoldDB" id="A0A6A6UA14"/>
<reference evidence="1" key="1">
    <citation type="journal article" date="2020" name="Stud. Mycol.">
        <title>101 Dothideomycetes genomes: a test case for predicting lifestyles and emergence of pathogens.</title>
        <authorList>
            <person name="Haridas S."/>
            <person name="Albert R."/>
            <person name="Binder M."/>
            <person name="Bloem J."/>
            <person name="Labutti K."/>
            <person name="Salamov A."/>
            <person name="Andreopoulos B."/>
            <person name="Baker S."/>
            <person name="Barry K."/>
            <person name="Bills G."/>
            <person name="Bluhm B."/>
            <person name="Cannon C."/>
            <person name="Castanera R."/>
            <person name="Culley D."/>
            <person name="Daum C."/>
            <person name="Ezra D."/>
            <person name="Gonzalez J."/>
            <person name="Henrissat B."/>
            <person name="Kuo A."/>
            <person name="Liang C."/>
            <person name="Lipzen A."/>
            <person name="Lutzoni F."/>
            <person name="Magnuson J."/>
            <person name="Mondo S."/>
            <person name="Nolan M."/>
            <person name="Ohm R."/>
            <person name="Pangilinan J."/>
            <person name="Park H.-J."/>
            <person name="Ramirez L."/>
            <person name="Alfaro M."/>
            <person name="Sun H."/>
            <person name="Tritt A."/>
            <person name="Yoshinaga Y."/>
            <person name="Zwiers L.-H."/>
            <person name="Turgeon B."/>
            <person name="Goodwin S."/>
            <person name="Spatafora J."/>
            <person name="Crous P."/>
            <person name="Grigoriev I."/>
        </authorList>
    </citation>
    <scope>NUCLEOTIDE SEQUENCE</scope>
    <source>
        <strain evidence="1">CBS 115976</strain>
    </source>
</reference>
<organism evidence="1 2">
    <name type="scientific">Microthyrium microscopicum</name>
    <dbReference type="NCBI Taxonomy" id="703497"/>
    <lineage>
        <taxon>Eukaryota</taxon>
        <taxon>Fungi</taxon>
        <taxon>Dikarya</taxon>
        <taxon>Ascomycota</taxon>
        <taxon>Pezizomycotina</taxon>
        <taxon>Dothideomycetes</taxon>
        <taxon>Dothideomycetes incertae sedis</taxon>
        <taxon>Microthyriales</taxon>
        <taxon>Microthyriaceae</taxon>
        <taxon>Microthyrium</taxon>
    </lineage>
</organism>